<dbReference type="KEGG" id="samy:DB32_000911"/>
<protein>
    <recommendedName>
        <fullName evidence="4">Cytochrome c domain-containing protein</fullName>
    </recommendedName>
</protein>
<organism evidence="2 3">
    <name type="scientific">Sandaracinus amylolyticus</name>
    <dbReference type="NCBI Taxonomy" id="927083"/>
    <lineage>
        <taxon>Bacteria</taxon>
        <taxon>Pseudomonadati</taxon>
        <taxon>Myxococcota</taxon>
        <taxon>Polyangia</taxon>
        <taxon>Polyangiales</taxon>
        <taxon>Sandaracinaceae</taxon>
        <taxon>Sandaracinus</taxon>
    </lineage>
</organism>
<accession>A0A0F6VZP6</accession>
<feature type="region of interest" description="Disordered" evidence="1">
    <location>
        <begin position="27"/>
        <end position="48"/>
    </location>
</feature>
<evidence type="ECO:0000313" key="2">
    <source>
        <dbReference type="EMBL" id="AKF03762.1"/>
    </source>
</evidence>
<dbReference type="EMBL" id="CP011125">
    <property type="protein sequence ID" value="AKF03762.1"/>
    <property type="molecule type" value="Genomic_DNA"/>
</dbReference>
<evidence type="ECO:0000313" key="3">
    <source>
        <dbReference type="Proteomes" id="UP000034883"/>
    </source>
</evidence>
<dbReference type="AlphaFoldDB" id="A0A0F6VZP6"/>
<reference evidence="2 3" key="1">
    <citation type="submission" date="2015-03" db="EMBL/GenBank/DDBJ databases">
        <title>Genome assembly of Sandaracinus amylolyticus DSM 53668.</title>
        <authorList>
            <person name="Sharma G."/>
            <person name="Subramanian S."/>
        </authorList>
    </citation>
    <scope>NUCLEOTIDE SEQUENCE [LARGE SCALE GENOMIC DNA]</scope>
    <source>
        <strain evidence="2 3">DSM 53668</strain>
    </source>
</reference>
<dbReference type="STRING" id="927083.DB32_000911"/>
<sequence>MFRDDRSWVLVALLATIGCDAALDTGPAGPRGGAPPTSDPTCESGGMDPRNDVIRRGLARTCEGCHSVGEHGYFASAVAFESLLVRNPRLVVPGDPDGSALVQLLEGRREGSTFSQMPLSGDPFAVMAERGETDVSMEAIRSWIRDLTVPGVSTEPDVHAATVQRISATHVELGLRDLLGLTEDDFWTVHPSANGSIRVIARSTDTYPVRSPDRVAGLEGLNRFEALGGGSAIAQRSEDRTPSTTFVQTLVPLSQAWCALAVQKVGNTALFTVATPATGSADDASLRAQIADWHLLFLAEPARDEDVDTIVNDVFVPLEAENDAQTAWIGTCAYFVRHPLFVLY</sequence>
<proteinExistence type="predicted"/>
<gene>
    <name evidence="2" type="ORF">DB32_000911</name>
</gene>
<dbReference type="RefSeq" id="WP_053231186.1">
    <property type="nucleotide sequence ID" value="NZ_CP011125.1"/>
</dbReference>
<dbReference type="Proteomes" id="UP000034883">
    <property type="component" value="Chromosome"/>
</dbReference>
<dbReference type="PROSITE" id="PS51257">
    <property type="entry name" value="PROKAR_LIPOPROTEIN"/>
    <property type="match status" value="1"/>
</dbReference>
<dbReference type="OrthoDB" id="5487615at2"/>
<evidence type="ECO:0000256" key="1">
    <source>
        <dbReference type="SAM" id="MobiDB-lite"/>
    </source>
</evidence>
<keyword evidence="3" id="KW-1185">Reference proteome</keyword>
<evidence type="ECO:0008006" key="4">
    <source>
        <dbReference type="Google" id="ProtNLM"/>
    </source>
</evidence>
<name>A0A0F6VZP6_9BACT</name>